<evidence type="ECO:0000313" key="3">
    <source>
        <dbReference type="Proteomes" id="UP000009026"/>
    </source>
</evidence>
<keyword evidence="3" id="KW-1185">Reference proteome</keyword>
<feature type="compositionally biased region" description="Polar residues" evidence="1">
    <location>
        <begin position="31"/>
        <end position="43"/>
    </location>
</feature>
<evidence type="ECO:0000313" key="2">
    <source>
        <dbReference type="EMBL" id="AKQ68815.1"/>
    </source>
</evidence>
<organism evidence="2 3">
    <name type="scientific">Pseudomyxococcus hansupus</name>
    <dbReference type="NCBI Taxonomy" id="1297742"/>
    <lineage>
        <taxon>Bacteria</taxon>
        <taxon>Pseudomonadati</taxon>
        <taxon>Myxococcota</taxon>
        <taxon>Myxococcia</taxon>
        <taxon>Myxococcales</taxon>
        <taxon>Cystobacterineae</taxon>
        <taxon>Myxococcaceae</taxon>
        <taxon>Pseudomyxococcus</taxon>
    </lineage>
</organism>
<protein>
    <submittedName>
        <fullName evidence="2">Uncharacterized protein</fullName>
    </submittedName>
</protein>
<feature type="region of interest" description="Disordered" evidence="1">
    <location>
        <begin position="1"/>
        <end position="43"/>
    </location>
</feature>
<gene>
    <name evidence="2" type="ORF">A176_005727</name>
</gene>
<dbReference type="EMBL" id="CP012109">
    <property type="protein sequence ID" value="AKQ68815.1"/>
    <property type="molecule type" value="Genomic_DNA"/>
</dbReference>
<proteinExistence type="predicted"/>
<evidence type="ECO:0000256" key="1">
    <source>
        <dbReference type="SAM" id="MobiDB-lite"/>
    </source>
</evidence>
<reference evidence="2 3" key="1">
    <citation type="journal article" date="2016" name="PLoS ONE">
        <title>Complete Genome Sequence and Comparative Genomics of a Novel Myxobacterium Myxococcus hansupus.</title>
        <authorList>
            <person name="Sharma G."/>
            <person name="Narwani T."/>
            <person name="Subramanian S."/>
        </authorList>
    </citation>
    <scope>NUCLEOTIDE SEQUENCE [LARGE SCALE GENOMIC DNA]</scope>
    <source>
        <strain evidence="3">mixupus</strain>
    </source>
</reference>
<sequence>MVHVWRQAPNVLEGGRKCNPRPVTHLGTEQAGPNSTYQRPGIQ</sequence>
<dbReference type="PATRIC" id="fig|1297742.4.peg.5823"/>
<dbReference type="KEGG" id="mym:A176_005727"/>
<dbReference type="Proteomes" id="UP000009026">
    <property type="component" value="Chromosome"/>
</dbReference>
<accession>A0A0H4X5D2</accession>
<dbReference type="STRING" id="1297742.A176_005727"/>
<dbReference type="AlphaFoldDB" id="A0A0H4X5D2"/>
<name>A0A0H4X5D2_9BACT</name>